<reference evidence="2" key="2">
    <citation type="journal article" date="2023" name="Int. J. Mol. Sci.">
        <title>De Novo Assembly and Annotation of 11 Diverse Shrub Willow (Salix) Genomes Reveals Novel Gene Organization in Sex-Linked Regions.</title>
        <authorList>
            <person name="Hyden B."/>
            <person name="Feng K."/>
            <person name="Yates T.B."/>
            <person name="Jawdy S."/>
            <person name="Cereghino C."/>
            <person name="Smart L.B."/>
            <person name="Muchero W."/>
        </authorList>
    </citation>
    <scope>NUCLEOTIDE SEQUENCE</scope>
    <source>
        <tissue evidence="2">Shoot tip</tissue>
    </source>
</reference>
<reference evidence="2" key="1">
    <citation type="submission" date="2022-11" db="EMBL/GenBank/DDBJ databases">
        <authorList>
            <person name="Hyden B.L."/>
            <person name="Feng K."/>
            <person name="Yates T."/>
            <person name="Jawdy S."/>
            <person name="Smart L.B."/>
            <person name="Muchero W."/>
        </authorList>
    </citation>
    <scope>NUCLEOTIDE SEQUENCE</scope>
    <source>
        <tissue evidence="2">Shoot tip</tissue>
    </source>
</reference>
<evidence type="ECO:0000313" key="3">
    <source>
        <dbReference type="Proteomes" id="UP001151532"/>
    </source>
</evidence>
<name>A0A9Q1AGZ5_SALPP</name>
<dbReference type="PANTHER" id="PTHR33883:SF10">
    <property type="entry name" value="WPP DOMAIN-ASSOCIATED PROTEIN"/>
    <property type="match status" value="1"/>
</dbReference>
<dbReference type="InterPro" id="IPR037490">
    <property type="entry name" value="WAP"/>
</dbReference>
<evidence type="ECO:0000256" key="1">
    <source>
        <dbReference type="SAM" id="Coils"/>
    </source>
</evidence>
<organism evidence="2 3">
    <name type="scientific">Salix purpurea</name>
    <name type="common">Purple osier willow</name>
    <dbReference type="NCBI Taxonomy" id="77065"/>
    <lineage>
        <taxon>Eukaryota</taxon>
        <taxon>Viridiplantae</taxon>
        <taxon>Streptophyta</taxon>
        <taxon>Embryophyta</taxon>
        <taxon>Tracheophyta</taxon>
        <taxon>Spermatophyta</taxon>
        <taxon>Magnoliopsida</taxon>
        <taxon>eudicotyledons</taxon>
        <taxon>Gunneridae</taxon>
        <taxon>Pentapetalae</taxon>
        <taxon>rosids</taxon>
        <taxon>fabids</taxon>
        <taxon>Malpighiales</taxon>
        <taxon>Salicaceae</taxon>
        <taxon>Saliceae</taxon>
        <taxon>Salix</taxon>
    </lineage>
</organism>
<keyword evidence="1" id="KW-0175">Coiled coil</keyword>
<dbReference type="Proteomes" id="UP001151532">
    <property type="component" value="Chromosome 11"/>
</dbReference>
<comment type="caution">
    <text evidence="2">The sequence shown here is derived from an EMBL/GenBank/DDBJ whole genome shotgun (WGS) entry which is preliminary data.</text>
</comment>
<dbReference type="OrthoDB" id="619142at2759"/>
<feature type="coiled-coil region" evidence="1">
    <location>
        <begin position="143"/>
        <end position="219"/>
    </location>
</feature>
<dbReference type="AlphaFoldDB" id="A0A9Q1AGZ5"/>
<dbReference type="EMBL" id="JAPFFK010000003">
    <property type="protein sequence ID" value="KAJ6770817.1"/>
    <property type="molecule type" value="Genomic_DNA"/>
</dbReference>
<accession>A0A9Q1AGZ5</accession>
<sequence>MSQHSLTEELVGQIKCFTKESDREYDMMEGIDEIIFREAAQNAKSASKLEIEDSDMESIITQGLLEVALQEAFKEAEEKLSSLNQKYVDENEVRLLLEMEAMEKEKALRMSIAEKEKLDQDIHLLTATIQEKDKLVQESTDALVKEKENLELAFRELGNLRAQTTQQCLLISQNSEKSEIIIHDLLKALDKNKLCEEEISKLQEKIQLVTENLRETAEEKSMLLAVSQEKQSVVEAREREHRELLDSIVVLVNGLSRSVTDFESRATKEIKRSSLRLENLSSQLGSLIQNAGILKRMGFLYKQKLESRCSDLQKAEAEVDLLGDEVENLLSLLEKIYIALDHYSPILKHYPGITEILKLVKRELNGESMKPV</sequence>
<protein>
    <submittedName>
        <fullName evidence="2">WPP DOMAIN-ASSOCIATED PROTEIN</fullName>
    </submittedName>
</protein>
<evidence type="ECO:0000313" key="2">
    <source>
        <dbReference type="EMBL" id="KAJ6770817.1"/>
    </source>
</evidence>
<gene>
    <name evidence="2" type="ORF">OIU79_021458</name>
</gene>
<keyword evidence="3" id="KW-1185">Reference proteome</keyword>
<feature type="coiled-coil region" evidence="1">
    <location>
        <begin position="66"/>
        <end position="93"/>
    </location>
</feature>
<proteinExistence type="predicted"/>
<dbReference type="PANTHER" id="PTHR33883">
    <property type="entry name" value="WPP DOMAIN-ASSOCIATED PROTEIN"/>
    <property type="match status" value="1"/>
</dbReference>